<dbReference type="PANTHER" id="PTHR30346">
    <property type="entry name" value="TRANSCRIPTIONAL DUAL REGULATOR HCAR-RELATED"/>
    <property type="match status" value="1"/>
</dbReference>
<dbReference type="InterPro" id="IPR005119">
    <property type="entry name" value="LysR_subst-bd"/>
</dbReference>
<accession>A0A0D8BK17</accession>
<dbReference type="Pfam" id="PF03466">
    <property type="entry name" value="LysR_substrate"/>
    <property type="match status" value="1"/>
</dbReference>
<evidence type="ECO:0000259" key="5">
    <source>
        <dbReference type="PROSITE" id="PS50931"/>
    </source>
</evidence>
<dbReference type="GO" id="GO:0003677">
    <property type="term" value="F:DNA binding"/>
    <property type="evidence" value="ECO:0007669"/>
    <property type="project" value="UniProtKB-KW"/>
</dbReference>
<proteinExistence type="inferred from homology"/>
<evidence type="ECO:0000256" key="2">
    <source>
        <dbReference type="ARBA" id="ARBA00023015"/>
    </source>
</evidence>
<dbReference type="GO" id="GO:0032993">
    <property type="term" value="C:protein-DNA complex"/>
    <property type="evidence" value="ECO:0007669"/>
    <property type="project" value="TreeGrafter"/>
</dbReference>
<keyword evidence="7" id="KW-1185">Reference proteome</keyword>
<feature type="domain" description="HTH lysR-type" evidence="5">
    <location>
        <begin position="1"/>
        <end position="24"/>
    </location>
</feature>
<name>A0A0D8BK17_9ACTN</name>
<dbReference type="PANTHER" id="PTHR30346:SF0">
    <property type="entry name" value="HCA OPERON TRANSCRIPTIONAL ACTIVATOR HCAR"/>
    <property type="match status" value="1"/>
</dbReference>
<comment type="caution">
    <text evidence="6">The sequence shown here is derived from an EMBL/GenBank/DDBJ whole genome shotgun (WGS) entry which is preliminary data.</text>
</comment>
<dbReference type="SUPFAM" id="SSF53850">
    <property type="entry name" value="Periplasmic binding protein-like II"/>
    <property type="match status" value="1"/>
</dbReference>
<dbReference type="GO" id="GO:0003700">
    <property type="term" value="F:DNA-binding transcription factor activity"/>
    <property type="evidence" value="ECO:0007669"/>
    <property type="project" value="InterPro"/>
</dbReference>
<dbReference type="PROSITE" id="PS50931">
    <property type="entry name" value="HTH_LYSR"/>
    <property type="match status" value="1"/>
</dbReference>
<reference evidence="6 7" key="2">
    <citation type="journal article" date="2016" name="Genome Announc.">
        <title>Permanent Draft Genome Sequences for Two Variants of Frankia sp. Strain CpI1, the First Frankia Strain Isolated from Root Nodules of Comptonia peregrina.</title>
        <authorList>
            <person name="Oshone R."/>
            <person name="Hurst S.G.IV."/>
            <person name="Abebe-Akele F."/>
            <person name="Simpson S."/>
            <person name="Morris K."/>
            <person name="Thomas W.K."/>
            <person name="Tisa L.S."/>
        </authorList>
    </citation>
    <scope>NUCLEOTIDE SEQUENCE [LARGE SCALE GENOMIC DNA]</scope>
    <source>
        <strain evidence="7">CpI1-S</strain>
    </source>
</reference>
<dbReference type="InterPro" id="IPR036390">
    <property type="entry name" value="WH_DNA-bd_sf"/>
</dbReference>
<dbReference type="InterPro" id="IPR036388">
    <property type="entry name" value="WH-like_DNA-bd_sf"/>
</dbReference>
<dbReference type="CDD" id="cd08414">
    <property type="entry name" value="PBP2_LTTR_aromatics_like"/>
    <property type="match status" value="1"/>
</dbReference>
<gene>
    <name evidence="6" type="ORF">FF36_01430</name>
</gene>
<keyword evidence="4" id="KW-0804">Transcription</keyword>
<dbReference type="EMBL" id="JYFN01000007">
    <property type="protein sequence ID" value="KJE24354.1"/>
    <property type="molecule type" value="Genomic_DNA"/>
</dbReference>
<organism evidence="6 7">
    <name type="scientific">Frankia torreyi</name>
    <dbReference type="NCBI Taxonomy" id="1856"/>
    <lineage>
        <taxon>Bacteria</taxon>
        <taxon>Bacillati</taxon>
        <taxon>Actinomycetota</taxon>
        <taxon>Actinomycetes</taxon>
        <taxon>Frankiales</taxon>
        <taxon>Frankiaceae</taxon>
        <taxon>Frankia</taxon>
    </lineage>
</organism>
<dbReference type="SUPFAM" id="SSF46785">
    <property type="entry name" value="Winged helix' DNA-binding domain"/>
    <property type="match status" value="1"/>
</dbReference>
<dbReference type="PATRIC" id="fig|1502723.3.peg.5673"/>
<dbReference type="Gene3D" id="1.10.10.10">
    <property type="entry name" value="Winged helix-like DNA-binding domain superfamily/Winged helix DNA-binding domain"/>
    <property type="match status" value="1"/>
</dbReference>
<evidence type="ECO:0000256" key="4">
    <source>
        <dbReference type="ARBA" id="ARBA00023163"/>
    </source>
</evidence>
<dbReference type="InterPro" id="IPR000847">
    <property type="entry name" value="LysR_HTH_N"/>
</dbReference>
<evidence type="ECO:0000313" key="7">
    <source>
        <dbReference type="Proteomes" id="UP000032545"/>
    </source>
</evidence>
<dbReference type="OrthoDB" id="3176554at2"/>
<keyword evidence="3" id="KW-0238">DNA-binding</keyword>
<dbReference type="AlphaFoldDB" id="A0A0D8BK17"/>
<keyword evidence="2" id="KW-0805">Transcription regulation</keyword>
<protein>
    <submittedName>
        <fullName evidence="6">Transcriptional regulator</fullName>
    </submittedName>
</protein>
<evidence type="ECO:0000256" key="3">
    <source>
        <dbReference type="ARBA" id="ARBA00023125"/>
    </source>
</evidence>
<dbReference type="Proteomes" id="UP000032545">
    <property type="component" value="Unassembled WGS sequence"/>
</dbReference>
<sequence length="274" mass="29135">MELRHLRYLVTVAEELHFGRAADRSSRRVRLTPAGERLLVEARAALAAVDRVTAVAAELAATPTRVLRVGMSPGLGARLTRGLEILRQTNSELDIELELVAIPVVEQLAAVVRGEMELALLRAVPAGEGLQVLELWPEPVAVALPATHPLARRPTVRLRDLADLPLRIPARAYDPPFHDFALDACRAEGFEPRLGRPSCDAADTLVEIGNGPPAWALIYADVEVAAGLDAGISKASVLRLDPPLNACGCLVVFTAKAPACVQSLVAAFGPQGAA</sequence>
<reference evidence="7" key="1">
    <citation type="submission" date="2015-02" db="EMBL/GenBank/DDBJ databases">
        <title>Draft Genome of Frankia sp. CpI1-S.</title>
        <authorList>
            <person name="Oshone R.T."/>
            <person name="Ngom M."/>
            <person name="Ghodhbane-Gtari F."/>
            <person name="Gtari M."/>
            <person name="Morris K."/>
            <person name="Thomas K."/>
            <person name="Sen A."/>
            <person name="Tisa L.S."/>
        </authorList>
    </citation>
    <scope>NUCLEOTIDE SEQUENCE [LARGE SCALE GENOMIC DNA]</scope>
    <source>
        <strain evidence="7">CpI1-S</strain>
    </source>
</reference>
<dbReference type="RefSeq" id="WP_044884123.1">
    <property type="nucleotide sequence ID" value="NZ_JYFN01000007.1"/>
</dbReference>
<evidence type="ECO:0000256" key="1">
    <source>
        <dbReference type="ARBA" id="ARBA00009437"/>
    </source>
</evidence>
<dbReference type="Gene3D" id="3.40.190.10">
    <property type="entry name" value="Periplasmic binding protein-like II"/>
    <property type="match status" value="2"/>
</dbReference>
<evidence type="ECO:0000313" key="6">
    <source>
        <dbReference type="EMBL" id="KJE24354.1"/>
    </source>
</evidence>
<comment type="similarity">
    <text evidence="1">Belongs to the LysR transcriptional regulatory family.</text>
</comment>